<dbReference type="Pfam" id="PF13432">
    <property type="entry name" value="TPR_16"/>
    <property type="match status" value="1"/>
</dbReference>
<protein>
    <recommendedName>
        <fullName evidence="4">Tetratricopeptide repeat protein</fullName>
    </recommendedName>
</protein>
<comment type="caution">
    <text evidence="2">The sequence shown here is derived from an EMBL/GenBank/DDBJ whole genome shotgun (WGS) entry which is preliminary data.</text>
</comment>
<feature type="signal peptide" evidence="1">
    <location>
        <begin position="1"/>
        <end position="23"/>
    </location>
</feature>
<keyword evidence="3" id="KW-1185">Reference proteome</keyword>
<dbReference type="InterPro" id="IPR011990">
    <property type="entry name" value="TPR-like_helical_dom_sf"/>
</dbReference>
<dbReference type="OrthoDB" id="188778at2"/>
<dbReference type="InterPro" id="IPR019734">
    <property type="entry name" value="TPR_rpt"/>
</dbReference>
<dbReference type="Gene3D" id="1.25.40.10">
    <property type="entry name" value="Tetratricopeptide repeat domain"/>
    <property type="match status" value="3"/>
</dbReference>
<gene>
    <name evidence="2" type="ORF">D5018_09980</name>
</gene>
<name>A0A3L8PYI7_9GAMM</name>
<dbReference type="SMART" id="SM00028">
    <property type="entry name" value="TPR"/>
    <property type="match status" value="5"/>
</dbReference>
<accession>A0A3L8PYI7</accession>
<dbReference type="Proteomes" id="UP000281474">
    <property type="component" value="Unassembled WGS sequence"/>
</dbReference>
<keyword evidence="1" id="KW-0732">Signal</keyword>
<dbReference type="EMBL" id="QZEI01000025">
    <property type="protein sequence ID" value="RLV59889.1"/>
    <property type="molecule type" value="Genomic_DNA"/>
</dbReference>
<evidence type="ECO:0000313" key="3">
    <source>
        <dbReference type="Proteomes" id="UP000281474"/>
    </source>
</evidence>
<proteinExistence type="predicted"/>
<organism evidence="2 3">
    <name type="scientific">Parashewanella curva</name>
    <dbReference type="NCBI Taxonomy" id="2338552"/>
    <lineage>
        <taxon>Bacteria</taxon>
        <taxon>Pseudomonadati</taxon>
        <taxon>Pseudomonadota</taxon>
        <taxon>Gammaproteobacteria</taxon>
        <taxon>Alteromonadales</taxon>
        <taxon>Shewanellaceae</taxon>
        <taxon>Parashewanella</taxon>
    </lineage>
</organism>
<dbReference type="SUPFAM" id="SSF48452">
    <property type="entry name" value="TPR-like"/>
    <property type="match status" value="4"/>
</dbReference>
<feature type="chain" id="PRO_5018055106" description="Tetratricopeptide repeat protein" evidence="1">
    <location>
        <begin position="24"/>
        <end position="2152"/>
    </location>
</feature>
<dbReference type="PANTHER" id="PTHR10098">
    <property type="entry name" value="RAPSYN-RELATED"/>
    <property type="match status" value="1"/>
</dbReference>
<reference evidence="2 3" key="1">
    <citation type="submission" date="2018-09" db="EMBL/GenBank/DDBJ databases">
        <title>Phylogeny of the Shewanellaceae, and recommendation for two new genera, Pseudoshewanella and Parashewanella.</title>
        <authorList>
            <person name="Wang G."/>
        </authorList>
    </citation>
    <scope>NUCLEOTIDE SEQUENCE [LARGE SCALE GENOMIC DNA]</scope>
    <source>
        <strain evidence="2 3">C51</strain>
    </source>
</reference>
<dbReference type="PANTHER" id="PTHR10098:SF108">
    <property type="entry name" value="TETRATRICOPEPTIDE REPEAT PROTEIN 28"/>
    <property type="match status" value="1"/>
</dbReference>
<evidence type="ECO:0000256" key="1">
    <source>
        <dbReference type="SAM" id="SignalP"/>
    </source>
</evidence>
<dbReference type="RefSeq" id="WP_121838857.1">
    <property type="nucleotide sequence ID" value="NZ_ML014774.1"/>
</dbReference>
<sequence length="2152" mass="244571">MFNVKKTLLATTISAVLCFPSYAAVSVNDIATVVKDVSGVENKGIHDLYNKSILEDKDISQSITKLNQFSKNKKNKLTERANAQFTIGHLYWRHGDPVKAQKAVDVGLKLAKTSDGFLLKARLLDAQGKPEKAINWYQKAIDLTKSNVEKEFILIRLTMINATENADALVELANTRDQAFKNRAAVVLAIMGYQKKALELYKVEEQANKPFQQYIRLADWAIKSKDYKIAQKNAWQAFEHAAAKYDLRYALSILIESYRDANELEALLPLLETYPNDLDLQQARVDVLVELSRYDEAIDLFKNTSSDELELAQRQRLIKLYLAADRPQDMINEYNNQIKKESDVVAWYDGLASHYMNIGETDKALNVWQQMASNNEKNIYSLVDGAESMVKMGFADEAISFVTKHANNKGFAVPANFFLFETYLNRGQEQEATHALERLETLLPDTAGEHKDIADAYERLSRADKALAIYQRLDQQGQGLGYDERMRLAWLYSINDQKQQALDLWQDIWTGVKSPARRSFSEAQLMLLAAELNKLADIVVDIEEKLILNKANENEINLLVRIYVEVGDQLSAIEVIEEFARRSNMNEVDKLKQLSKVYLMLEDPKSYDKALRQLLVAEPDFKTEHIRNIILNMLTNELEQDKDKRLAEVNKLLSNLKVDNAAQVAGEFEAGIMTMGGFPERAIESYRRSIAETPTMSDNLLLMSDLMKDHGRRDEAVSILQYVAEHADGDNEFVVAIDGIINMIGARRFGEELTPEIQGTFRWVHRLVLERITSRADKFYLYTLLAEISQETNDREGEFIAVENSLAQAGIRRSSILRELITLSTATNSVTDIRLGDEERKVTYGRRLIGLKQELPPEIYIDLSKTLLSKGNVLEAEKSFDMITDITGLIEVDKTKAQMFLDAGYVNKALISFNKALSRNRSDLELLKSTALLREEIGQDDIANTWYWNALNGLIQQQPAVLRNGVPQQKRTNFWEPKIDTTVSRSFRNHFESLAEGFIVTWPTDATKAKNRLQELLSLFNSELANVQQLQVQEEQLPLNQYSRLNQTSKLVRRVATSTDNSEIALQIDTKLLSLFKNDELLQTDIALHYHRAGYFKELAELEASIGKKHQVFVSEPDNSSVLSNALNYAEYQNDVETQFQLLSVSRDSDKTSSLFNRLIQKQELVEVFARGLSLLSPEQFKSVVGSKLTNDGSMDQAYFNIAITNLDLYRKVEKTLGRKLLSTDKMAEYIDKYDPKKDPRTSYIASKNINSIIADSLSISEQIDYARKQVAKSTAGYEVLSHFDLIKKGLKQHLSDEDMQKFELLIKELLDRIDFKNTYDVPQLAVGFIVPNAHKTHKKLLSNTINYIGRKAKFGTSYTDMAELIFNGSDEELLFKIFEFKAKNPTIGYQLNTLVADNFSSIVDKYLFDIDGDKKISLDEAKAFYNAKYPSRFYELSSQEYTQQLSLLKKLIKNYPEEKSFKLAELDVALKLGDKILVDQSLLNYYKFDPREPFIRAALYEKLISEHKYTKALALLQDGGEDLRLPEVKGKLSQQALLDRNTSISSAHLYKVLAKVDGSGVPSGQTQTNNLRYIDQLVASVKAKDSLKVQANLRALWRHVLSGSTKTGNFGRGISYNDALQWDTDISKESVTNTSQIVNPTIANDFISQLDTPSENKQNLFDIIAQYKFASVEFDKFIRAFPFKKQREVGKFYSLIADSIIQNNGFDKKLIQLERKLLKGIISSHDLNLYLTLVDKQPKEVSDKVIDALKGISNNLFASSHWQTSKLANLFAKHGELSIASEHYLLLVAQLVQYNEFSTTPNYDASNSAPAVTVLEIVKSIKSNYQPSQAQSLFRQIASIVKRADKNAAVDSYYNAFVLKGSLLVASEKPIEFASSISENSVSEDPKLKFQSPQRIALIEAYKQAGDFDKAYKLLSQYFVINSIFEQDLDESESFRVISNVQYTAKVLGISAALTVKQFRHKFLTPWQQIFFNSDNLLNDENSDWLLFVNHKLFSAMKDKRYKTDKVVELLFLVNAQLAKSNYEQAINNLAKVISYMGRQSERFTSNNWEQVIAISNKFDIGLPTSITQLLSKSGVLSSEDEAKVILSLSKSKHDKKSYLQAKSFAKDSDKLNVMEAMLSFAENMNMQEPELLDRVKVERKARAQFKINKF</sequence>
<evidence type="ECO:0000313" key="2">
    <source>
        <dbReference type="EMBL" id="RLV59889.1"/>
    </source>
</evidence>
<evidence type="ECO:0008006" key="4">
    <source>
        <dbReference type="Google" id="ProtNLM"/>
    </source>
</evidence>